<organism evidence="1 2">
    <name type="scientific">Pantoea brenneri</name>
    <dbReference type="NCBI Taxonomy" id="472694"/>
    <lineage>
        <taxon>Bacteria</taxon>
        <taxon>Pseudomonadati</taxon>
        <taxon>Pseudomonadota</taxon>
        <taxon>Gammaproteobacteria</taxon>
        <taxon>Enterobacterales</taxon>
        <taxon>Erwiniaceae</taxon>
        <taxon>Pantoea</taxon>
    </lineage>
</organism>
<dbReference type="AlphaFoldDB" id="A0AAX3J416"/>
<proteinExistence type="predicted"/>
<gene>
    <name evidence="1" type="ORF">PANT111_150074</name>
</gene>
<dbReference type="EMBL" id="CABWMH010000007">
    <property type="protein sequence ID" value="VXB49748.1"/>
    <property type="molecule type" value="Genomic_DNA"/>
</dbReference>
<protein>
    <submittedName>
        <fullName evidence="1">Uncharacterized protein</fullName>
    </submittedName>
</protein>
<sequence length="66" mass="7504">MLTDKGLRQTQTASQVVQQTEAPIQLCTMKTKAAIHHLVQFQPVISLYLVTHFRDILSGNRRINTI</sequence>
<evidence type="ECO:0000313" key="2">
    <source>
        <dbReference type="Proteomes" id="UP000433737"/>
    </source>
</evidence>
<dbReference type="Proteomes" id="UP000433737">
    <property type="component" value="Unassembled WGS sequence"/>
</dbReference>
<evidence type="ECO:0000313" key="1">
    <source>
        <dbReference type="EMBL" id="VXB49748.1"/>
    </source>
</evidence>
<reference evidence="1 2" key="1">
    <citation type="submission" date="2019-10" db="EMBL/GenBank/DDBJ databases">
        <authorList>
            <person name="Karimi E."/>
        </authorList>
    </citation>
    <scope>NUCLEOTIDE SEQUENCE [LARGE SCALE GENOMIC DNA]</scope>
    <source>
        <strain evidence="1">Pantoea sp. 111</strain>
    </source>
</reference>
<accession>A0AAX3J416</accession>
<name>A0AAX3J416_9GAMM</name>
<comment type="caution">
    <text evidence="1">The sequence shown here is derived from an EMBL/GenBank/DDBJ whole genome shotgun (WGS) entry which is preliminary data.</text>
</comment>